<reference evidence="1 2" key="2">
    <citation type="journal article" date="2014" name="Emerg. Microbes Infect.">
        <title>Potential impact on kidney infection: a whole-genome analysis of Leptospira santarosai serovar Shermani.</title>
        <authorList>
            <person name="Chou L.F."/>
            <person name="Chen T.W."/>
            <person name="Ko Y.C."/>
            <person name="Pan M.J."/>
            <person name="Tian Y.C."/>
            <person name="Chiu C.H."/>
            <person name="Tang P."/>
            <person name="Hung C.C."/>
            <person name="Yang C.W."/>
        </authorList>
    </citation>
    <scope>NUCLEOTIDE SEQUENCE</scope>
    <source>
        <strain evidence="1 2">LT 821</strain>
    </source>
</reference>
<name>K8YEL0_9LEPT</name>
<reference evidence="1 2" key="1">
    <citation type="journal article" date="2012" name="Gene">
        <title>Sequence of Leptospira santarosai serovar Shermani genome and prediction of virulence-associated genes.</title>
        <authorList>
            <person name="Chou L.F."/>
            <person name="Chen Y.T."/>
            <person name="Lu C.W."/>
            <person name="Ko Y.C."/>
            <person name="Tang C.Y."/>
            <person name="Pan M.J."/>
            <person name="Tian Y.C."/>
            <person name="Chiu C.H."/>
            <person name="Hung C.C."/>
            <person name="Yang C.W."/>
        </authorList>
    </citation>
    <scope>NUCLEOTIDE SEQUENCE [LARGE SCALE GENOMIC DNA]</scope>
    <source>
        <strain evidence="1">LT 821</strain>
    </source>
</reference>
<protein>
    <submittedName>
        <fullName evidence="1">Uncharacterized protein</fullName>
    </submittedName>
</protein>
<evidence type="ECO:0000313" key="1">
    <source>
        <dbReference type="EMBL" id="EKT88722.1"/>
    </source>
</evidence>
<accession>K8YEL0</accession>
<dbReference type="AlphaFoldDB" id="K8YEL0"/>
<dbReference type="KEGG" id="lst:LSS_00180"/>
<gene>
    <name evidence="1" type="ORF">LSS_00180</name>
</gene>
<sequence>MALYKMNFSFDDDRQTAILRRNSILIIFIFGFCNMPTFQKLRIAGVPEFYYEFIE</sequence>
<dbReference type="PATRIC" id="fig|758847.3.peg.34"/>
<dbReference type="EMBL" id="CP006694">
    <property type="protein sequence ID" value="EKT88722.1"/>
    <property type="molecule type" value="Genomic_DNA"/>
</dbReference>
<dbReference type="Proteomes" id="UP000035800">
    <property type="component" value="Chromosome I"/>
</dbReference>
<organism evidence="1 2">
    <name type="scientific">Leptospira santarosai serovar Shermani str. LT 821</name>
    <dbReference type="NCBI Taxonomy" id="758847"/>
    <lineage>
        <taxon>Bacteria</taxon>
        <taxon>Pseudomonadati</taxon>
        <taxon>Spirochaetota</taxon>
        <taxon>Spirochaetia</taxon>
        <taxon>Leptospirales</taxon>
        <taxon>Leptospiraceae</taxon>
        <taxon>Leptospira</taxon>
    </lineage>
</organism>
<evidence type="ECO:0000313" key="2">
    <source>
        <dbReference type="Proteomes" id="UP000035800"/>
    </source>
</evidence>
<proteinExistence type="predicted"/>